<dbReference type="SUPFAM" id="SSF46565">
    <property type="entry name" value="Chaperone J-domain"/>
    <property type="match status" value="1"/>
</dbReference>
<feature type="region of interest" description="Disordered" evidence="1">
    <location>
        <begin position="366"/>
        <end position="391"/>
    </location>
</feature>
<evidence type="ECO:0000256" key="1">
    <source>
        <dbReference type="SAM" id="MobiDB-lite"/>
    </source>
</evidence>
<keyword evidence="4" id="KW-1185">Reference proteome</keyword>
<dbReference type="Pfam" id="PF00226">
    <property type="entry name" value="DnaJ"/>
    <property type="match status" value="1"/>
</dbReference>
<name>A0A428RD03_9HYPO</name>
<evidence type="ECO:0000259" key="2">
    <source>
        <dbReference type="PROSITE" id="PS50076"/>
    </source>
</evidence>
<dbReference type="InterPro" id="IPR001623">
    <property type="entry name" value="DnaJ_domain"/>
</dbReference>
<evidence type="ECO:0000313" key="4">
    <source>
        <dbReference type="Proteomes" id="UP000287972"/>
    </source>
</evidence>
<reference evidence="3 4" key="1">
    <citation type="submission" date="2017-06" db="EMBL/GenBank/DDBJ databases">
        <title>Comparative genomic analysis of Ambrosia Fusariam Clade fungi.</title>
        <authorList>
            <person name="Stajich J.E."/>
            <person name="Carrillo J."/>
            <person name="Kijimoto T."/>
            <person name="Eskalen A."/>
            <person name="O'Donnell K."/>
            <person name="Kasson M."/>
        </authorList>
    </citation>
    <scope>NUCLEOTIDE SEQUENCE [LARGE SCALE GENOMIC DNA]</scope>
    <source>
        <strain evidence="3 4">NRRL62606</strain>
    </source>
</reference>
<comment type="caution">
    <text evidence="3">The sequence shown here is derived from an EMBL/GenBank/DDBJ whole genome shotgun (WGS) entry which is preliminary data.</text>
</comment>
<dbReference type="Gene3D" id="1.10.287.110">
    <property type="entry name" value="DnaJ domain"/>
    <property type="match status" value="1"/>
</dbReference>
<dbReference type="PROSITE" id="PS50076">
    <property type="entry name" value="DNAJ_2"/>
    <property type="match status" value="1"/>
</dbReference>
<dbReference type="CDD" id="cd06257">
    <property type="entry name" value="DnaJ"/>
    <property type="match status" value="1"/>
</dbReference>
<dbReference type="AlphaFoldDB" id="A0A428RD03"/>
<gene>
    <name evidence="3" type="ORF">CEP51_010900</name>
</gene>
<dbReference type="Proteomes" id="UP000287972">
    <property type="component" value="Unassembled WGS sequence"/>
</dbReference>
<sequence length="391" mass="44160">MAWIVEIHQGVECYQGQELVNRDLHRKLHHAPSFQCVSGNAPIDLVTSPIDSFPLQHAQSRDSYNLASRGSEHVLTEYRLLLQSIAIAMPLNKSAVLLCYCNPFPATAVPALPSITSFRGAPQAASTHRQRRYATVGHGHRGSSHRDHVPEWPKTTYPSPYEIFAMRTDDPYTKHRFYQLVKLYHPDKHSHTSDIHHIPHATRLERYRLIIAANDLLSDPSKRQLYDNHGVGWTGGRPQTLNETVRSADRAWRHQAGSAANNATWEDWERWYDARDGKPKDPLYMSNGLFATLVVVMCMIGAFAQMSRVEQSGADYVQMTNQSNLAIGQQVARRTTVAQGRSKDERVDMFLRDRENLAYAFVPSKYDNDTVDQGSATPKQNKQAKGEGDDA</sequence>
<dbReference type="InterPro" id="IPR036869">
    <property type="entry name" value="J_dom_sf"/>
</dbReference>
<feature type="domain" description="J" evidence="2">
    <location>
        <begin position="156"/>
        <end position="230"/>
    </location>
</feature>
<dbReference type="EMBL" id="NKCL01000352">
    <property type="protein sequence ID" value="RSL75391.1"/>
    <property type="molecule type" value="Genomic_DNA"/>
</dbReference>
<protein>
    <recommendedName>
        <fullName evidence="2">J domain-containing protein</fullName>
    </recommendedName>
</protein>
<proteinExistence type="predicted"/>
<accession>A0A428RD03</accession>
<feature type="compositionally biased region" description="Polar residues" evidence="1">
    <location>
        <begin position="371"/>
        <end position="383"/>
    </location>
</feature>
<evidence type="ECO:0000313" key="3">
    <source>
        <dbReference type="EMBL" id="RSL75391.1"/>
    </source>
</evidence>
<organism evidence="3 4">
    <name type="scientific">Fusarium floridanum</name>
    <dbReference type="NCBI Taxonomy" id="1325733"/>
    <lineage>
        <taxon>Eukaryota</taxon>
        <taxon>Fungi</taxon>
        <taxon>Dikarya</taxon>
        <taxon>Ascomycota</taxon>
        <taxon>Pezizomycotina</taxon>
        <taxon>Sordariomycetes</taxon>
        <taxon>Hypocreomycetidae</taxon>
        <taxon>Hypocreales</taxon>
        <taxon>Nectriaceae</taxon>
        <taxon>Fusarium</taxon>
        <taxon>Fusarium solani species complex</taxon>
    </lineage>
</organism>